<dbReference type="InterPro" id="IPR056572">
    <property type="entry name" value="Zn_ribbon_PaaD"/>
</dbReference>
<sequence length="73" mass="8448">MQNNYDEKPHCSFCHSTNVQLIAPFGTAQLVRQFYCHSCKSVFEYIRWQSEERSEHVGQSRNFITGAAHTPAQ</sequence>
<name>S5Z1Z3_GEOG3</name>
<dbReference type="Proteomes" id="UP000015500">
    <property type="component" value="Chromosome"/>
</dbReference>
<reference evidence="2 3" key="1">
    <citation type="journal article" date="2014" name="Genome Announc.">
        <title>Complete Genome Sequence of the Thermophilic Polychlorinated Biphenyl Degrader Geobacillus sp. Strain JF8 (NBRC 109937).</title>
        <authorList>
            <person name="Shintani M."/>
            <person name="Ohtsubo Y."/>
            <person name="Fukuda K."/>
            <person name="Hosoyama A."/>
            <person name="Ohji S."/>
            <person name="Yamazoe A."/>
            <person name="Fujita N."/>
            <person name="Nagata Y."/>
            <person name="Tsuda M."/>
            <person name="Hatta T."/>
            <person name="Kimbara K."/>
        </authorList>
    </citation>
    <scope>NUCLEOTIDE SEQUENCE [LARGE SCALE GENOMIC DNA]</scope>
    <source>
        <strain evidence="2 3">JF8</strain>
    </source>
</reference>
<feature type="domain" description="PaaD zinc beta ribbon" evidence="1">
    <location>
        <begin position="4"/>
        <end position="46"/>
    </location>
</feature>
<dbReference type="AlphaFoldDB" id="S5Z1Z3"/>
<keyword evidence="3" id="KW-1185">Reference proteome</keyword>
<organism evidence="2 3">
    <name type="scientific">Geobacillus genomosp. 3</name>
    <dbReference type="NCBI Taxonomy" id="1921421"/>
    <lineage>
        <taxon>Bacteria</taxon>
        <taxon>Bacillati</taxon>
        <taxon>Bacillota</taxon>
        <taxon>Bacilli</taxon>
        <taxon>Bacillales</taxon>
        <taxon>Anoxybacillaceae</taxon>
        <taxon>Geobacillus</taxon>
    </lineage>
</organism>
<gene>
    <name evidence="2" type="ORF">M493_14070</name>
</gene>
<dbReference type="RefSeq" id="WP_020960843.1">
    <property type="nucleotide sequence ID" value="NC_022080.4"/>
</dbReference>
<dbReference type="STRING" id="1921421.M493_14070"/>
<dbReference type="Pfam" id="PF23451">
    <property type="entry name" value="Zn_ribbon_PaaD"/>
    <property type="match status" value="1"/>
</dbReference>
<proteinExistence type="predicted"/>
<dbReference type="OrthoDB" id="3684942at2"/>
<protein>
    <recommendedName>
        <fullName evidence="1">PaaD zinc beta ribbon domain-containing protein</fullName>
    </recommendedName>
</protein>
<evidence type="ECO:0000313" key="2">
    <source>
        <dbReference type="EMBL" id="AGT33054.1"/>
    </source>
</evidence>
<evidence type="ECO:0000259" key="1">
    <source>
        <dbReference type="Pfam" id="PF23451"/>
    </source>
</evidence>
<dbReference type="PATRIC" id="fig|1345697.3.peg.2752"/>
<accession>S5Z1Z3</accession>
<dbReference type="EMBL" id="CP006254">
    <property type="protein sequence ID" value="AGT33054.1"/>
    <property type="molecule type" value="Genomic_DNA"/>
</dbReference>
<dbReference type="HOGENOM" id="CLU_2699433_0_0_9"/>
<evidence type="ECO:0000313" key="3">
    <source>
        <dbReference type="Proteomes" id="UP000015500"/>
    </source>
</evidence>
<dbReference type="KEGG" id="gjf:M493_14070"/>